<dbReference type="GeneID" id="115731135"/>
<comment type="subcellular location">
    <subcellularLocation>
        <location evidence="1">Chromosome</location>
    </subcellularLocation>
</comment>
<evidence type="ECO:0000256" key="1">
    <source>
        <dbReference type="ARBA" id="ARBA00004286"/>
    </source>
</evidence>
<evidence type="ECO:0000256" key="3">
    <source>
        <dbReference type="ARBA" id="ARBA00022603"/>
    </source>
</evidence>
<dbReference type="AlphaFoldDB" id="A0A8B8N5G1"/>
<dbReference type="PANTHER" id="PTHR46223:SF3">
    <property type="entry name" value="HISTONE-LYSINE N-METHYLTRANSFERASE SET-23"/>
    <property type="match status" value="1"/>
</dbReference>
<dbReference type="PROSITE" id="PS50280">
    <property type="entry name" value="SET"/>
    <property type="match status" value="1"/>
</dbReference>
<protein>
    <submittedName>
        <fullName evidence="11">Histone-lysine N-methyltransferase SUVR3</fullName>
    </submittedName>
</protein>
<evidence type="ECO:0000256" key="7">
    <source>
        <dbReference type="ARBA" id="ARBA00022833"/>
    </source>
</evidence>
<dbReference type="Gene3D" id="2.170.270.10">
    <property type="entry name" value="SET domain"/>
    <property type="match status" value="1"/>
</dbReference>
<keyword evidence="4" id="KW-0808">Transferase</keyword>
<dbReference type="KEGG" id="rarg:115731135"/>
<evidence type="ECO:0000259" key="9">
    <source>
        <dbReference type="PROSITE" id="PS50868"/>
    </source>
</evidence>
<keyword evidence="6" id="KW-0479">Metal-binding</keyword>
<dbReference type="PANTHER" id="PTHR46223">
    <property type="entry name" value="HISTONE-LYSINE N-METHYLTRANSFERASE SUV39H"/>
    <property type="match status" value="1"/>
</dbReference>
<evidence type="ECO:0000256" key="6">
    <source>
        <dbReference type="ARBA" id="ARBA00022723"/>
    </source>
</evidence>
<dbReference type="GO" id="GO:0042054">
    <property type="term" value="F:histone methyltransferase activity"/>
    <property type="evidence" value="ECO:0007669"/>
    <property type="project" value="InterPro"/>
</dbReference>
<dbReference type="SMART" id="SM00317">
    <property type="entry name" value="SET"/>
    <property type="match status" value="1"/>
</dbReference>
<evidence type="ECO:0000313" key="11">
    <source>
        <dbReference type="RefSeq" id="XP_030517630.2"/>
    </source>
</evidence>
<name>A0A8B8N5G1_9MYRT</name>
<evidence type="ECO:0000256" key="4">
    <source>
        <dbReference type="ARBA" id="ARBA00022679"/>
    </source>
</evidence>
<dbReference type="SUPFAM" id="SSF82199">
    <property type="entry name" value="SET domain"/>
    <property type="match status" value="1"/>
</dbReference>
<dbReference type="InterPro" id="IPR007728">
    <property type="entry name" value="Pre-SET_dom"/>
</dbReference>
<dbReference type="InterPro" id="IPR050973">
    <property type="entry name" value="H3K9_Histone-Lys_N-MTase"/>
</dbReference>
<dbReference type="GO" id="GO:0032259">
    <property type="term" value="P:methylation"/>
    <property type="evidence" value="ECO:0007669"/>
    <property type="project" value="UniProtKB-KW"/>
</dbReference>
<dbReference type="Pfam" id="PF00856">
    <property type="entry name" value="SET"/>
    <property type="match status" value="1"/>
</dbReference>
<dbReference type="InterPro" id="IPR001214">
    <property type="entry name" value="SET_dom"/>
</dbReference>
<keyword evidence="2" id="KW-0158">Chromosome</keyword>
<keyword evidence="7" id="KW-0862">Zinc</keyword>
<evidence type="ECO:0000313" key="10">
    <source>
        <dbReference type="Proteomes" id="UP000827889"/>
    </source>
</evidence>
<dbReference type="GO" id="GO:0005634">
    <property type="term" value="C:nucleus"/>
    <property type="evidence" value="ECO:0007669"/>
    <property type="project" value="InterPro"/>
</dbReference>
<dbReference type="GO" id="GO:0008270">
    <property type="term" value="F:zinc ion binding"/>
    <property type="evidence" value="ECO:0007669"/>
    <property type="project" value="InterPro"/>
</dbReference>
<dbReference type="GO" id="GO:0005694">
    <property type="term" value="C:chromosome"/>
    <property type="evidence" value="ECO:0007669"/>
    <property type="project" value="UniProtKB-SubCell"/>
</dbReference>
<dbReference type="PROSITE" id="PS50868">
    <property type="entry name" value="POST_SET"/>
    <property type="match status" value="1"/>
</dbReference>
<dbReference type="Pfam" id="PF05033">
    <property type="entry name" value="Pre-SET"/>
    <property type="match status" value="1"/>
</dbReference>
<reference evidence="11" key="1">
    <citation type="submission" date="2025-08" db="UniProtKB">
        <authorList>
            <consortium name="RefSeq"/>
        </authorList>
    </citation>
    <scope>IDENTIFICATION</scope>
    <source>
        <tissue evidence="11">Leaf</tissue>
    </source>
</reference>
<dbReference type="RefSeq" id="XP_030517630.2">
    <property type="nucleotide sequence ID" value="XM_030661770.2"/>
</dbReference>
<gene>
    <name evidence="11" type="primary">LOC115731135</name>
</gene>
<proteinExistence type="predicted"/>
<evidence type="ECO:0000256" key="5">
    <source>
        <dbReference type="ARBA" id="ARBA00022691"/>
    </source>
</evidence>
<keyword evidence="3" id="KW-0489">Methyltransferase</keyword>
<organism evidence="10 11">
    <name type="scientific">Rhodamnia argentea</name>
    <dbReference type="NCBI Taxonomy" id="178133"/>
    <lineage>
        <taxon>Eukaryota</taxon>
        <taxon>Viridiplantae</taxon>
        <taxon>Streptophyta</taxon>
        <taxon>Embryophyta</taxon>
        <taxon>Tracheophyta</taxon>
        <taxon>Spermatophyta</taxon>
        <taxon>Magnoliopsida</taxon>
        <taxon>eudicotyledons</taxon>
        <taxon>Gunneridae</taxon>
        <taxon>Pentapetalae</taxon>
        <taxon>rosids</taxon>
        <taxon>malvids</taxon>
        <taxon>Myrtales</taxon>
        <taxon>Myrtaceae</taxon>
        <taxon>Myrtoideae</taxon>
        <taxon>Myrteae</taxon>
        <taxon>Australasian group</taxon>
        <taxon>Rhodamnia</taxon>
    </lineage>
</organism>
<keyword evidence="10" id="KW-1185">Reference proteome</keyword>
<accession>A0A8B8N5G1</accession>
<keyword evidence="5" id="KW-0949">S-adenosyl-L-methionine</keyword>
<evidence type="ECO:0000259" key="8">
    <source>
        <dbReference type="PROSITE" id="PS50280"/>
    </source>
</evidence>
<dbReference type="InterPro" id="IPR003616">
    <property type="entry name" value="Post-SET_dom"/>
</dbReference>
<sequence length="345" mass="37303">MAPCKRRQQAVDEVESAHNPFLQCAELILPWLTPQELAAVSLTSASLRRASLPVALRRSSDASRGLEPLPVPFRNAVDSRPYAYFLYTPSSRVLSPLNDTLLRQSWGSTRTLARSTAFPGRPSREAVDVVGDVVLGCDCERCEGHDCACWGGKGGEEEEAVVTECGAGCGCGAECGNRASQGGVEVRLKIVRDKKKGWCLLADQAIDKGRFVCEYAGELLTTKEARARQKEYDELATSRGFSSALLVVREHLPSGKACLRINIDATKVGNVGRFINHSCDGGNLSTVLVRSTGALLPRLCFFASKDIQQGEELTFSYGEIRLRSNGLQCCCGASTCLGILPSEHT</sequence>
<feature type="domain" description="SET" evidence="8">
    <location>
        <begin position="186"/>
        <end position="318"/>
    </location>
</feature>
<dbReference type="Proteomes" id="UP000827889">
    <property type="component" value="Chromosome 10"/>
</dbReference>
<evidence type="ECO:0000256" key="2">
    <source>
        <dbReference type="ARBA" id="ARBA00022454"/>
    </source>
</evidence>
<feature type="domain" description="Post-SET" evidence="9">
    <location>
        <begin position="325"/>
        <end position="341"/>
    </location>
</feature>
<dbReference type="InterPro" id="IPR046341">
    <property type="entry name" value="SET_dom_sf"/>
</dbReference>